<evidence type="ECO:0000313" key="3">
    <source>
        <dbReference type="Proteomes" id="UP000237229"/>
    </source>
</evidence>
<reference evidence="2 3" key="1">
    <citation type="submission" date="2018-02" db="EMBL/GenBank/DDBJ databases">
        <title>Classification genera of Pasteurellaceae by whole genome sequence comparison.</title>
        <authorList>
            <person name="Christensen H."/>
        </authorList>
    </citation>
    <scope>NUCLEOTIDE SEQUENCE [LARGE SCALE GENOMIC DNA]</scope>
    <source>
        <strain evidence="2 3">20186H4H1</strain>
    </source>
</reference>
<feature type="non-terminal residue" evidence="2">
    <location>
        <position position="1"/>
    </location>
</feature>
<dbReference type="InterPro" id="IPR021826">
    <property type="entry name" value="PpnN_C"/>
</dbReference>
<accession>A0ABX4ZSG1</accession>
<organism evidence="2 3">
    <name type="scientific">Avibacterium endocarditidis</name>
    <dbReference type="NCBI Taxonomy" id="380674"/>
    <lineage>
        <taxon>Bacteria</taxon>
        <taxon>Pseudomonadati</taxon>
        <taxon>Pseudomonadota</taxon>
        <taxon>Gammaproteobacteria</taxon>
        <taxon>Pasteurellales</taxon>
        <taxon>Pasteurellaceae</taxon>
        <taxon>Avibacterium</taxon>
    </lineage>
</organism>
<dbReference type="EMBL" id="PQVI01000070">
    <property type="protein sequence ID" value="POY42428.1"/>
    <property type="molecule type" value="Genomic_DNA"/>
</dbReference>
<keyword evidence="3" id="KW-1185">Reference proteome</keyword>
<dbReference type="Proteomes" id="UP000237229">
    <property type="component" value="Unassembled WGS sequence"/>
</dbReference>
<feature type="domain" description="Pyrimidine/purine nucleotide 5'-monophosphate nucleosidase C-terminal" evidence="1">
    <location>
        <begin position="1"/>
        <end position="47"/>
    </location>
</feature>
<dbReference type="RefSeq" id="WP_146256873.1">
    <property type="nucleotide sequence ID" value="NZ_PQVI01000070.1"/>
</dbReference>
<gene>
    <name evidence="2" type="ORF">C3Z13_05540</name>
</gene>
<proteinExistence type="predicted"/>
<protein>
    <submittedName>
        <fullName evidence="2">LOG family protein</fullName>
    </submittedName>
</protein>
<sequence>IAELGKFQLKGDKDLMEKVDNVLQDFITQHRMKLPDGEAYEPCYEIIR</sequence>
<dbReference type="Pfam" id="PF11892">
    <property type="entry name" value="PpnN_C"/>
    <property type="match status" value="1"/>
</dbReference>
<evidence type="ECO:0000313" key="2">
    <source>
        <dbReference type="EMBL" id="POY42428.1"/>
    </source>
</evidence>
<dbReference type="Gene3D" id="3.40.50.450">
    <property type="match status" value="1"/>
</dbReference>
<name>A0ABX4ZSG1_9PAST</name>
<comment type="caution">
    <text evidence="2">The sequence shown here is derived from an EMBL/GenBank/DDBJ whole genome shotgun (WGS) entry which is preliminary data.</text>
</comment>
<evidence type="ECO:0000259" key="1">
    <source>
        <dbReference type="Pfam" id="PF11892"/>
    </source>
</evidence>